<keyword evidence="4 6" id="KW-0472">Membrane</keyword>
<evidence type="ECO:0000256" key="4">
    <source>
        <dbReference type="ARBA" id="ARBA00023136"/>
    </source>
</evidence>
<organism evidence="7 8">
    <name type="scientific">Erpetoichthys calabaricus</name>
    <name type="common">Rope fish</name>
    <name type="synonym">Calamoichthys calabaricus</name>
    <dbReference type="NCBI Taxonomy" id="27687"/>
    <lineage>
        <taxon>Eukaryota</taxon>
        <taxon>Metazoa</taxon>
        <taxon>Chordata</taxon>
        <taxon>Craniata</taxon>
        <taxon>Vertebrata</taxon>
        <taxon>Euteleostomi</taxon>
        <taxon>Actinopterygii</taxon>
        <taxon>Polypteriformes</taxon>
        <taxon>Polypteridae</taxon>
        <taxon>Erpetoichthys</taxon>
    </lineage>
</organism>
<evidence type="ECO:0000313" key="8">
    <source>
        <dbReference type="Proteomes" id="UP000694620"/>
    </source>
</evidence>
<evidence type="ECO:0000256" key="6">
    <source>
        <dbReference type="SAM" id="Phobius"/>
    </source>
</evidence>
<keyword evidence="8" id="KW-1185">Reference proteome</keyword>
<evidence type="ECO:0000313" key="7">
    <source>
        <dbReference type="Ensembl" id="ENSECRP00000033722.1"/>
    </source>
</evidence>
<keyword evidence="2 6" id="KW-0812">Transmembrane</keyword>
<dbReference type="AlphaFoldDB" id="A0A8C4TN92"/>
<evidence type="ECO:0000256" key="1">
    <source>
        <dbReference type="ARBA" id="ARBA00004167"/>
    </source>
</evidence>
<reference evidence="7" key="3">
    <citation type="submission" date="2025-09" db="UniProtKB">
        <authorList>
            <consortium name="Ensembl"/>
        </authorList>
    </citation>
    <scope>IDENTIFICATION</scope>
</reference>
<protein>
    <submittedName>
        <fullName evidence="7">Uncharacterized protein</fullName>
    </submittedName>
</protein>
<dbReference type="PANTHER" id="PTHR15296">
    <property type="entry name" value="MEMBRANE-ASSOCIATED PROTEIN MAP17"/>
    <property type="match status" value="1"/>
</dbReference>
<reference evidence="7" key="2">
    <citation type="submission" date="2025-08" db="UniProtKB">
        <authorList>
            <consortium name="Ensembl"/>
        </authorList>
    </citation>
    <scope>IDENTIFICATION</scope>
</reference>
<comment type="subcellular location">
    <subcellularLocation>
        <location evidence="1">Membrane</location>
        <topology evidence="1">Single-pass membrane protein</topology>
    </subcellularLocation>
</comment>
<proteinExistence type="inferred from homology"/>
<dbReference type="InterPro" id="IPR031627">
    <property type="entry name" value="PDZK1IP1/SMIM24"/>
</dbReference>
<comment type="similarity">
    <text evidence="5">Belongs to the PDZK1-interacting protein 1/SMIM24 family.</text>
</comment>
<sequence length="78" mass="9024">PLVLECPLHSTSSTKSLQPWLVGLIAVVGFLFLVFTLMILNRLFYQTLTVNIKNKRQQKKHNSDVLATAIFKYRLRYS</sequence>
<feature type="transmembrane region" description="Helical" evidence="6">
    <location>
        <begin position="20"/>
        <end position="45"/>
    </location>
</feature>
<reference evidence="7" key="1">
    <citation type="submission" date="2021-06" db="EMBL/GenBank/DDBJ databases">
        <authorList>
            <consortium name="Wellcome Sanger Institute Data Sharing"/>
        </authorList>
    </citation>
    <scope>NUCLEOTIDE SEQUENCE [LARGE SCALE GENOMIC DNA]</scope>
</reference>
<evidence type="ECO:0000256" key="3">
    <source>
        <dbReference type="ARBA" id="ARBA00022989"/>
    </source>
</evidence>
<name>A0A8C4TN92_ERPCA</name>
<dbReference type="Pfam" id="PF15807">
    <property type="entry name" value="MAP17"/>
    <property type="match status" value="1"/>
</dbReference>
<evidence type="ECO:0000256" key="2">
    <source>
        <dbReference type="ARBA" id="ARBA00022692"/>
    </source>
</evidence>
<dbReference type="Proteomes" id="UP000694620">
    <property type="component" value="Chromosome 12"/>
</dbReference>
<evidence type="ECO:0000256" key="5">
    <source>
        <dbReference type="ARBA" id="ARBA00049650"/>
    </source>
</evidence>
<keyword evidence="3 6" id="KW-1133">Transmembrane helix</keyword>
<dbReference type="GO" id="GO:0016020">
    <property type="term" value="C:membrane"/>
    <property type="evidence" value="ECO:0007669"/>
    <property type="project" value="UniProtKB-SubCell"/>
</dbReference>
<accession>A0A8C4TN92</accession>
<dbReference type="PANTHER" id="PTHR15296:SF2">
    <property type="entry name" value="SMALL INTEGRAL MEMBRANE PROTEIN 24"/>
    <property type="match status" value="1"/>
</dbReference>
<dbReference type="Ensembl" id="ENSECRT00000034454.1">
    <property type="protein sequence ID" value="ENSECRP00000033722.1"/>
    <property type="gene ID" value="ENSECRG00000022823.1"/>
</dbReference>